<protein>
    <submittedName>
        <fullName evidence="1">Uncharacterized protein</fullName>
    </submittedName>
</protein>
<evidence type="ECO:0000313" key="2">
    <source>
        <dbReference type="Proteomes" id="UP001217610"/>
    </source>
</evidence>
<sequence length="85" mass="9692">MSFTQGLSACCNTCADQRLSDTTQVTRLRLKKGQHRLTLGKTGELRFKLDQRYQVISLRRVGDQLFVIAPATLEKNPLAAWFDHQ</sequence>
<organism evidence="1 2">
    <name type="scientific">Pseudomonas idahonensis</name>
    <dbReference type="NCBI Taxonomy" id="2942628"/>
    <lineage>
        <taxon>Bacteria</taxon>
        <taxon>Pseudomonadati</taxon>
        <taxon>Pseudomonadota</taxon>
        <taxon>Gammaproteobacteria</taxon>
        <taxon>Pseudomonadales</taxon>
        <taxon>Pseudomonadaceae</taxon>
        <taxon>Pseudomonas</taxon>
    </lineage>
</organism>
<comment type="caution">
    <text evidence="1">The sequence shown here is derived from an EMBL/GenBank/DDBJ whole genome shotgun (WGS) entry which is preliminary data.</text>
</comment>
<gene>
    <name evidence="1" type="ORF">M5G25_08995</name>
</gene>
<dbReference type="EMBL" id="JAMDGR010000003">
    <property type="protein sequence ID" value="MDD1148421.1"/>
    <property type="molecule type" value="Genomic_DNA"/>
</dbReference>
<dbReference type="RefSeq" id="WP_170002960.1">
    <property type="nucleotide sequence ID" value="NZ_CP149586.1"/>
</dbReference>
<dbReference type="Proteomes" id="UP001217610">
    <property type="component" value="Unassembled WGS sequence"/>
</dbReference>
<keyword evidence="2" id="KW-1185">Reference proteome</keyword>
<accession>A0ABT5Q2K9</accession>
<name>A0ABT5Q2K9_9PSED</name>
<reference evidence="1 2" key="1">
    <citation type="submission" date="2022-05" db="EMBL/GenBank/DDBJ databases">
        <title>Novel Pseudomonas spp. Isolated from a Rainbow Trout Aquaculture Facility.</title>
        <authorList>
            <person name="Testerman T."/>
            <person name="Graf J."/>
        </authorList>
    </citation>
    <scope>NUCLEOTIDE SEQUENCE [LARGE SCALE GENOMIC DNA]</scope>
    <source>
        <strain evidence="1 2">ID357</strain>
    </source>
</reference>
<proteinExistence type="predicted"/>
<evidence type="ECO:0000313" key="1">
    <source>
        <dbReference type="EMBL" id="MDD1148421.1"/>
    </source>
</evidence>